<keyword evidence="4 6" id="KW-1133">Transmembrane helix</keyword>
<dbReference type="InterPro" id="IPR037185">
    <property type="entry name" value="EmrE-like"/>
</dbReference>
<evidence type="ECO:0000259" key="7">
    <source>
        <dbReference type="Pfam" id="PF00892"/>
    </source>
</evidence>
<feature type="transmembrane region" description="Helical" evidence="6">
    <location>
        <begin position="199"/>
        <end position="221"/>
    </location>
</feature>
<feature type="transmembrane region" description="Helical" evidence="6">
    <location>
        <begin position="141"/>
        <end position="159"/>
    </location>
</feature>
<dbReference type="InterPro" id="IPR000620">
    <property type="entry name" value="EamA_dom"/>
</dbReference>
<reference evidence="8 9" key="1">
    <citation type="submission" date="2023-07" db="EMBL/GenBank/DDBJ databases">
        <title>Genomic Encyclopedia of Type Strains, Phase IV (KMG-IV): sequencing the most valuable type-strain genomes for metagenomic binning, comparative biology and taxonomic classification.</title>
        <authorList>
            <person name="Goeker M."/>
        </authorList>
    </citation>
    <scope>NUCLEOTIDE SEQUENCE [LARGE SCALE GENOMIC DNA]</scope>
    <source>
        <strain evidence="8 9">DSM 23494</strain>
    </source>
</reference>
<feature type="transmembrane region" description="Helical" evidence="6">
    <location>
        <begin position="166"/>
        <end position="187"/>
    </location>
</feature>
<evidence type="ECO:0000256" key="5">
    <source>
        <dbReference type="ARBA" id="ARBA00023136"/>
    </source>
</evidence>
<dbReference type="PANTHER" id="PTHR32322">
    <property type="entry name" value="INNER MEMBRANE TRANSPORTER"/>
    <property type="match status" value="1"/>
</dbReference>
<name>A0ABU0AIE0_9BACI</name>
<accession>A0ABU0AIE0</accession>
<organism evidence="8 9">
    <name type="scientific">Cytobacillus purgationiresistens</name>
    <dbReference type="NCBI Taxonomy" id="863449"/>
    <lineage>
        <taxon>Bacteria</taxon>
        <taxon>Bacillati</taxon>
        <taxon>Bacillota</taxon>
        <taxon>Bacilli</taxon>
        <taxon>Bacillales</taxon>
        <taxon>Bacillaceae</taxon>
        <taxon>Cytobacillus</taxon>
    </lineage>
</organism>
<dbReference type="PANTHER" id="PTHR32322:SF2">
    <property type="entry name" value="EAMA DOMAIN-CONTAINING PROTEIN"/>
    <property type="match status" value="1"/>
</dbReference>
<evidence type="ECO:0000256" key="2">
    <source>
        <dbReference type="ARBA" id="ARBA00007362"/>
    </source>
</evidence>
<sequence>MGSSGTVAQFLFHQQHFSPEWLVVIRLLTAGLILLSIAFKQDKKRVWKIWENRYDHISILLFGILGMLALQYTFFAAIHHGNAATATVLQYLSPALITLYLAIRGRKPPNKIESLTVLMAIAGTFLLVTQGNIHSLSISCWAFFWGLSSALALAFYTLYPQKILARWVSVLTIGWGMMIGGVCFSFIHPPWIMSGEWTTQAFMAVLFIIINGTVIPFYCYLESLQYLKASEVSIIGCAEPLSTAFLADI</sequence>
<comment type="caution">
    <text evidence="8">The sequence shown here is derived from an EMBL/GenBank/DDBJ whole genome shotgun (WGS) entry which is preliminary data.</text>
</comment>
<feature type="transmembrane region" description="Helical" evidence="6">
    <location>
        <begin position="84"/>
        <end position="103"/>
    </location>
</feature>
<evidence type="ECO:0000313" key="8">
    <source>
        <dbReference type="EMBL" id="MDQ0270547.1"/>
    </source>
</evidence>
<keyword evidence="9" id="KW-1185">Reference proteome</keyword>
<keyword evidence="3 6" id="KW-0812">Transmembrane</keyword>
<feature type="domain" description="EamA" evidence="7">
    <location>
        <begin position="2"/>
        <end position="128"/>
    </location>
</feature>
<gene>
    <name evidence="8" type="ORF">J2S17_002422</name>
</gene>
<comment type="subcellular location">
    <subcellularLocation>
        <location evidence="1">Endomembrane system</location>
        <topology evidence="1">Multi-pass membrane protein</topology>
    </subcellularLocation>
</comment>
<feature type="transmembrane region" description="Helical" evidence="6">
    <location>
        <begin position="115"/>
        <end position="135"/>
    </location>
</feature>
<evidence type="ECO:0000256" key="6">
    <source>
        <dbReference type="SAM" id="Phobius"/>
    </source>
</evidence>
<dbReference type="InterPro" id="IPR050638">
    <property type="entry name" value="AA-Vitamin_Transporters"/>
</dbReference>
<dbReference type="Pfam" id="PF00892">
    <property type="entry name" value="EamA"/>
    <property type="match status" value="2"/>
</dbReference>
<dbReference type="EMBL" id="JAUSUB010000009">
    <property type="protein sequence ID" value="MDQ0270547.1"/>
    <property type="molecule type" value="Genomic_DNA"/>
</dbReference>
<evidence type="ECO:0000313" key="9">
    <source>
        <dbReference type="Proteomes" id="UP001238088"/>
    </source>
</evidence>
<proteinExistence type="inferred from homology"/>
<feature type="transmembrane region" description="Helical" evidence="6">
    <location>
        <begin position="59"/>
        <end position="78"/>
    </location>
</feature>
<dbReference type="Proteomes" id="UP001238088">
    <property type="component" value="Unassembled WGS sequence"/>
</dbReference>
<evidence type="ECO:0000256" key="4">
    <source>
        <dbReference type="ARBA" id="ARBA00022989"/>
    </source>
</evidence>
<evidence type="ECO:0000256" key="3">
    <source>
        <dbReference type="ARBA" id="ARBA00022692"/>
    </source>
</evidence>
<evidence type="ECO:0000256" key="1">
    <source>
        <dbReference type="ARBA" id="ARBA00004127"/>
    </source>
</evidence>
<dbReference type="SUPFAM" id="SSF103481">
    <property type="entry name" value="Multidrug resistance efflux transporter EmrE"/>
    <property type="match status" value="1"/>
</dbReference>
<comment type="similarity">
    <text evidence="2">Belongs to the EamA transporter family.</text>
</comment>
<feature type="domain" description="EamA" evidence="7">
    <location>
        <begin position="141"/>
        <end position="247"/>
    </location>
</feature>
<feature type="transmembrane region" description="Helical" evidence="6">
    <location>
        <begin position="21"/>
        <end position="39"/>
    </location>
</feature>
<keyword evidence="5 6" id="KW-0472">Membrane</keyword>
<protein>
    <submittedName>
        <fullName evidence="8">Drug/metabolite transporter (DMT)-like permease</fullName>
    </submittedName>
</protein>